<feature type="chain" id="PRO_5004785306" description="Metallo-beta-lactamase domain-containing protein" evidence="2">
    <location>
        <begin position="21"/>
        <end position="315"/>
    </location>
</feature>
<dbReference type="STRING" id="1123269.NX02_05750"/>
<gene>
    <name evidence="4" type="ORF">NX02_05750</name>
</gene>
<dbReference type="PATRIC" id="fig|1123269.5.peg.1111"/>
<reference evidence="4 5" key="1">
    <citation type="submission" date="2013-07" db="EMBL/GenBank/DDBJ databases">
        <title>Completed genome of Sphingomonas sanxanigenens NX02.</title>
        <authorList>
            <person name="Ma T."/>
            <person name="Huang H."/>
            <person name="Wu M."/>
            <person name="Li X."/>
            <person name="Li G."/>
        </authorList>
    </citation>
    <scope>NUCLEOTIDE SEQUENCE [LARGE SCALE GENOMIC DNA]</scope>
    <source>
        <strain evidence="4 5">NX02</strain>
    </source>
</reference>
<dbReference type="KEGG" id="ssan:NX02_05750"/>
<proteinExistence type="inferred from homology"/>
<dbReference type="PANTHER" id="PTHR42951">
    <property type="entry name" value="METALLO-BETA-LACTAMASE DOMAIN-CONTAINING"/>
    <property type="match status" value="1"/>
</dbReference>
<evidence type="ECO:0000313" key="4">
    <source>
        <dbReference type="EMBL" id="AHE52886.1"/>
    </source>
</evidence>
<dbReference type="PROSITE" id="PS51257">
    <property type="entry name" value="PROKAR_LIPOPROTEIN"/>
    <property type="match status" value="1"/>
</dbReference>
<name>W0A711_9SPHN</name>
<dbReference type="PANTHER" id="PTHR42951:SF4">
    <property type="entry name" value="ACYL-COENZYME A THIOESTERASE MBLAC2"/>
    <property type="match status" value="1"/>
</dbReference>
<dbReference type="EMBL" id="CP006644">
    <property type="protein sequence ID" value="AHE52886.1"/>
    <property type="molecule type" value="Genomic_DNA"/>
</dbReference>
<dbReference type="AlphaFoldDB" id="W0A711"/>
<sequence length="315" mass="33117">MRVVALLLPLMTAACAVSQAQEIPNPEIRSEVLTPELTLLFGGGGNIAVSHGADGLVVIDDDYVQMTPKLTAALEKFGKGPARYVVNTHWHFDHSGGNAALGKGGAVIVAHDNVRKRLASDQVIAAFKLKFPPSTPEALPVVTFADGLSLHLNGDTLTAVHVANAHTDGDVLVKWEKANILHTGDVFVRYGLPFIDLSSGGSIKGMIAGAERALALSDARTRIIPGHGEVASRADLVAYRDMLVGIRDRVANARAEGRTLAEIKAAKPAAAWDKDPKAHVRGDAFVEFVFATLDGPAAGQATAQKGKGELIPAPV</sequence>
<dbReference type="HOGENOM" id="CLU_056342_3_0_5"/>
<feature type="domain" description="Metallo-beta-lactamase" evidence="3">
    <location>
        <begin position="44"/>
        <end position="227"/>
    </location>
</feature>
<feature type="signal peptide" evidence="2">
    <location>
        <begin position="1"/>
        <end position="20"/>
    </location>
</feature>
<dbReference type="InterPro" id="IPR001279">
    <property type="entry name" value="Metallo-B-lactamas"/>
</dbReference>
<organism evidence="4 5">
    <name type="scientific">Sphingomonas sanxanigenens DSM 19645 = NX02</name>
    <dbReference type="NCBI Taxonomy" id="1123269"/>
    <lineage>
        <taxon>Bacteria</taxon>
        <taxon>Pseudomonadati</taxon>
        <taxon>Pseudomonadota</taxon>
        <taxon>Alphaproteobacteria</taxon>
        <taxon>Sphingomonadales</taxon>
        <taxon>Sphingomonadaceae</taxon>
        <taxon>Sphingomonas</taxon>
    </lineage>
</organism>
<evidence type="ECO:0000256" key="1">
    <source>
        <dbReference type="ARBA" id="ARBA00005250"/>
    </source>
</evidence>
<dbReference type="SUPFAM" id="SSF56281">
    <property type="entry name" value="Metallo-hydrolase/oxidoreductase"/>
    <property type="match status" value="1"/>
</dbReference>
<dbReference type="GO" id="GO:0017001">
    <property type="term" value="P:antibiotic catabolic process"/>
    <property type="evidence" value="ECO:0007669"/>
    <property type="project" value="UniProtKB-ARBA"/>
</dbReference>
<dbReference type="eggNOG" id="COG0491">
    <property type="taxonomic scope" value="Bacteria"/>
</dbReference>
<dbReference type="InterPro" id="IPR036866">
    <property type="entry name" value="RibonucZ/Hydroxyglut_hydro"/>
</dbReference>
<dbReference type="Pfam" id="PF00753">
    <property type="entry name" value="Lactamase_B"/>
    <property type="match status" value="1"/>
</dbReference>
<evidence type="ECO:0000313" key="5">
    <source>
        <dbReference type="Proteomes" id="UP000018851"/>
    </source>
</evidence>
<dbReference type="OrthoDB" id="420651at2"/>
<dbReference type="Gene3D" id="3.60.15.10">
    <property type="entry name" value="Ribonuclease Z/Hydroxyacylglutathione hydrolase-like"/>
    <property type="match status" value="1"/>
</dbReference>
<dbReference type="Proteomes" id="UP000018851">
    <property type="component" value="Chromosome"/>
</dbReference>
<dbReference type="CDD" id="cd16282">
    <property type="entry name" value="metallo-hydrolase-like_MBL-fold"/>
    <property type="match status" value="1"/>
</dbReference>
<keyword evidence="2" id="KW-0732">Signal</keyword>
<evidence type="ECO:0000259" key="3">
    <source>
        <dbReference type="SMART" id="SM00849"/>
    </source>
</evidence>
<keyword evidence="5" id="KW-1185">Reference proteome</keyword>
<evidence type="ECO:0000256" key="2">
    <source>
        <dbReference type="SAM" id="SignalP"/>
    </source>
</evidence>
<protein>
    <recommendedName>
        <fullName evidence="3">Metallo-beta-lactamase domain-containing protein</fullName>
    </recommendedName>
</protein>
<dbReference type="InterPro" id="IPR050855">
    <property type="entry name" value="NDM-1-like"/>
</dbReference>
<dbReference type="SMART" id="SM00849">
    <property type="entry name" value="Lactamase_B"/>
    <property type="match status" value="1"/>
</dbReference>
<accession>W0A711</accession>
<comment type="similarity">
    <text evidence="1">Belongs to the metallo-beta-lactamase superfamily. Class-B beta-lactamase family.</text>
</comment>